<sequence length="110" mass="12011">MTWNWRKDFFPSGDDYSVINFVKRLFSVSGNFNLNLNCTCNSVLISSGDSEDGDGDVGGGGGGGGGRADTFIITPRFYLPNGFLTSQLYGFELFGLRLVSSEKIKYTVNN</sequence>
<evidence type="ECO:0000313" key="1">
    <source>
        <dbReference type="EMBL" id="CAG5101625.1"/>
    </source>
</evidence>
<organism evidence="1 2">
    <name type="scientific">Cotesia congregata</name>
    <name type="common">Parasitoid wasp</name>
    <name type="synonym">Apanteles congregatus</name>
    <dbReference type="NCBI Taxonomy" id="51543"/>
    <lineage>
        <taxon>Eukaryota</taxon>
        <taxon>Metazoa</taxon>
        <taxon>Ecdysozoa</taxon>
        <taxon>Arthropoda</taxon>
        <taxon>Hexapoda</taxon>
        <taxon>Insecta</taxon>
        <taxon>Pterygota</taxon>
        <taxon>Neoptera</taxon>
        <taxon>Endopterygota</taxon>
        <taxon>Hymenoptera</taxon>
        <taxon>Apocrita</taxon>
        <taxon>Ichneumonoidea</taxon>
        <taxon>Braconidae</taxon>
        <taxon>Microgastrinae</taxon>
        <taxon>Cotesia</taxon>
    </lineage>
</organism>
<gene>
    <name evidence="1" type="ORF">HICCMSTLAB_LOCUS10527</name>
</gene>
<keyword evidence="2" id="KW-1185">Reference proteome</keyword>
<proteinExistence type="predicted"/>
<evidence type="ECO:0000313" key="2">
    <source>
        <dbReference type="Proteomes" id="UP000786811"/>
    </source>
</evidence>
<dbReference type="Proteomes" id="UP000786811">
    <property type="component" value="Unassembled WGS sequence"/>
</dbReference>
<name>A0A8J2MQR0_COTCN</name>
<dbReference type="AlphaFoldDB" id="A0A8J2MQR0"/>
<dbReference type="EMBL" id="CAJNRD030001123">
    <property type="protein sequence ID" value="CAG5101625.1"/>
    <property type="molecule type" value="Genomic_DNA"/>
</dbReference>
<comment type="caution">
    <text evidence="1">The sequence shown here is derived from an EMBL/GenBank/DDBJ whole genome shotgun (WGS) entry which is preliminary data.</text>
</comment>
<reference evidence="1" key="1">
    <citation type="submission" date="2021-04" db="EMBL/GenBank/DDBJ databases">
        <authorList>
            <person name="Chebbi M.A.C M."/>
        </authorList>
    </citation>
    <scope>NUCLEOTIDE SEQUENCE</scope>
</reference>
<protein>
    <submittedName>
        <fullName evidence="1">Uncharacterized protein</fullName>
    </submittedName>
</protein>
<accession>A0A8J2MQR0</accession>